<dbReference type="GO" id="GO:0005886">
    <property type="term" value="C:plasma membrane"/>
    <property type="evidence" value="ECO:0007669"/>
    <property type="project" value="UniProtKB-SubCell"/>
</dbReference>
<evidence type="ECO:0000256" key="10">
    <source>
        <dbReference type="SAM" id="MobiDB-lite"/>
    </source>
</evidence>
<evidence type="ECO:0000256" key="9">
    <source>
        <dbReference type="ARBA" id="ARBA00023136"/>
    </source>
</evidence>
<evidence type="ECO:0000313" key="13">
    <source>
        <dbReference type="Proteomes" id="UP000286931"/>
    </source>
</evidence>
<evidence type="ECO:0000256" key="4">
    <source>
        <dbReference type="ARBA" id="ARBA00022475"/>
    </source>
</evidence>
<evidence type="ECO:0000256" key="7">
    <source>
        <dbReference type="ARBA" id="ARBA00022840"/>
    </source>
</evidence>
<keyword evidence="3" id="KW-0813">Transport</keyword>
<dbReference type="InterPro" id="IPR003593">
    <property type="entry name" value="AAA+_ATPase"/>
</dbReference>
<keyword evidence="9" id="KW-0472">Membrane</keyword>
<comment type="subcellular location">
    <subcellularLocation>
        <location evidence="1">Cell membrane</location>
        <topology evidence="1">Peripheral membrane protein</topology>
    </subcellularLocation>
</comment>
<dbReference type="NCBIfam" id="TIGR01727">
    <property type="entry name" value="oligo_HPY"/>
    <property type="match status" value="1"/>
</dbReference>
<dbReference type="SUPFAM" id="SSF52540">
    <property type="entry name" value="P-loop containing nucleoside triphosphate hydrolases"/>
    <property type="match status" value="2"/>
</dbReference>
<evidence type="ECO:0000313" key="12">
    <source>
        <dbReference type="EMBL" id="GCE00648.1"/>
    </source>
</evidence>
<dbReference type="CDD" id="cd03257">
    <property type="entry name" value="ABC_NikE_OppD_transporters"/>
    <property type="match status" value="2"/>
</dbReference>
<dbReference type="PROSITE" id="PS00211">
    <property type="entry name" value="ABC_TRANSPORTER_1"/>
    <property type="match status" value="2"/>
</dbReference>
<dbReference type="InterPro" id="IPR017871">
    <property type="entry name" value="ABC_transporter-like_CS"/>
</dbReference>
<feature type="domain" description="ABC transporter" evidence="11">
    <location>
        <begin position="366"/>
        <end position="611"/>
    </location>
</feature>
<sequence>MIAPGKSHRPAAHETTTSTVLKVRDLGVDAVGPDGTDPIVSSFDLDLAPGETVGIVGESGSGKSLTARAIMGLLPGSLVARGQVEYGGRNLLELSEREWSHVRGREIGFVLQDPFTMLNPVFRCGRIIEESLIRDGRRRPPRSERRAEVLRRLAEVGLTDPSVADRYSFQLSGGMRQRVAVAAALARDPKILIADEPTTALDVTTQKEMLTLLRGVQKARGMSLVLITHDLRVAFAMCDRIHVMYGGSLIEVAPAADLESRPLHPYAQGLLLSEPSLDRRVVELPSIPGSVPKAREVVDCCAFATRCEWVADTCRQGRPPLLEVGRLRRSACVRLPEIGAAMDAKRARIDVAEPPTSEARSERPLIEIRDLRKEFRIGKRTVTALDGVSLSVNQGESVAIVGESGSGKTTLARTLLGLERCTSGDICIDGVPAHDWSKLSAADRRRLRGTVQMVFQDPYASLNPMRSIGSTLSEAIRSHDRGVKDTAGGVADLLKTVGLPPAYAQRKPAALSGGERQRVAIARALAVDPRLLVCDEPVSALDVSVRAQIVNLFATLRRERGVGFIFITHDLSMLRQITERVCIMHRGRLVESGPVDRILDHPTDPYTVKLLQSIPRSGAAWIDAPVTTEARRTPAGGGRRTGGRDLMGEVCDGGDTHGAA</sequence>
<protein>
    <submittedName>
        <fullName evidence="12">Putative ABC transporter ATP-binding protein</fullName>
    </submittedName>
</protein>
<dbReference type="GO" id="GO:0005524">
    <property type="term" value="F:ATP binding"/>
    <property type="evidence" value="ECO:0007669"/>
    <property type="project" value="UniProtKB-KW"/>
</dbReference>
<keyword evidence="8" id="KW-1278">Translocase</keyword>
<dbReference type="InterPro" id="IPR027417">
    <property type="entry name" value="P-loop_NTPase"/>
</dbReference>
<dbReference type="Pfam" id="PF08352">
    <property type="entry name" value="oligo_HPY"/>
    <property type="match status" value="2"/>
</dbReference>
<reference evidence="12 13" key="1">
    <citation type="submission" date="2018-12" db="EMBL/GenBank/DDBJ databases">
        <title>Draft genome sequence of Embleya hyalina NBRC 13850T.</title>
        <authorList>
            <person name="Komaki H."/>
            <person name="Hosoyama A."/>
            <person name="Kimura A."/>
            <person name="Ichikawa N."/>
            <person name="Tamura T."/>
        </authorList>
    </citation>
    <scope>NUCLEOTIDE SEQUENCE [LARGE SCALE GENOMIC DNA]</scope>
    <source>
        <strain evidence="12 13">NBRC 13850</strain>
    </source>
</reference>
<dbReference type="PANTHER" id="PTHR43297:SF14">
    <property type="entry name" value="ATPASE AAA-TYPE CORE DOMAIN-CONTAINING PROTEIN"/>
    <property type="match status" value="1"/>
</dbReference>
<keyword evidence="13" id="KW-1185">Reference proteome</keyword>
<dbReference type="InterPro" id="IPR050388">
    <property type="entry name" value="ABC_Ni/Peptide_Import"/>
</dbReference>
<keyword evidence="7 12" id="KW-0067">ATP-binding</keyword>
<dbReference type="Proteomes" id="UP000286931">
    <property type="component" value="Unassembled WGS sequence"/>
</dbReference>
<dbReference type="AlphaFoldDB" id="A0A401Z1D0"/>
<accession>A0A401Z1D0</accession>
<dbReference type="PROSITE" id="PS50893">
    <property type="entry name" value="ABC_TRANSPORTER_2"/>
    <property type="match status" value="2"/>
</dbReference>
<dbReference type="SMART" id="SM00382">
    <property type="entry name" value="AAA"/>
    <property type="match status" value="2"/>
</dbReference>
<dbReference type="Pfam" id="PF00005">
    <property type="entry name" value="ABC_tran"/>
    <property type="match status" value="2"/>
</dbReference>
<name>A0A401Z1D0_9ACTN</name>
<dbReference type="InterPro" id="IPR013563">
    <property type="entry name" value="Oligopep_ABC_C"/>
</dbReference>
<dbReference type="PANTHER" id="PTHR43297">
    <property type="entry name" value="OLIGOPEPTIDE TRANSPORT ATP-BINDING PROTEIN APPD"/>
    <property type="match status" value="1"/>
</dbReference>
<gene>
    <name evidence="12" type="ORF">EHYA_08374</name>
</gene>
<evidence type="ECO:0000256" key="2">
    <source>
        <dbReference type="ARBA" id="ARBA00005417"/>
    </source>
</evidence>
<feature type="domain" description="ABC transporter" evidence="11">
    <location>
        <begin position="21"/>
        <end position="271"/>
    </location>
</feature>
<dbReference type="NCBIfam" id="NF008453">
    <property type="entry name" value="PRK11308.1"/>
    <property type="match status" value="2"/>
</dbReference>
<evidence type="ECO:0000256" key="8">
    <source>
        <dbReference type="ARBA" id="ARBA00022967"/>
    </source>
</evidence>
<evidence type="ECO:0000256" key="6">
    <source>
        <dbReference type="ARBA" id="ARBA00022741"/>
    </source>
</evidence>
<evidence type="ECO:0000256" key="5">
    <source>
        <dbReference type="ARBA" id="ARBA00022519"/>
    </source>
</evidence>
<dbReference type="GO" id="GO:0016887">
    <property type="term" value="F:ATP hydrolysis activity"/>
    <property type="evidence" value="ECO:0007669"/>
    <property type="project" value="InterPro"/>
</dbReference>
<evidence type="ECO:0000259" key="11">
    <source>
        <dbReference type="PROSITE" id="PS50893"/>
    </source>
</evidence>
<comment type="caution">
    <text evidence="12">The sequence shown here is derived from an EMBL/GenBank/DDBJ whole genome shotgun (WGS) entry which is preliminary data.</text>
</comment>
<dbReference type="EMBL" id="BIFH01000041">
    <property type="protein sequence ID" value="GCE00648.1"/>
    <property type="molecule type" value="Genomic_DNA"/>
</dbReference>
<keyword evidence="4" id="KW-1003">Cell membrane</keyword>
<keyword evidence="6" id="KW-0547">Nucleotide-binding</keyword>
<evidence type="ECO:0000256" key="1">
    <source>
        <dbReference type="ARBA" id="ARBA00004202"/>
    </source>
</evidence>
<dbReference type="InterPro" id="IPR003439">
    <property type="entry name" value="ABC_transporter-like_ATP-bd"/>
</dbReference>
<dbReference type="Gene3D" id="3.40.50.300">
    <property type="entry name" value="P-loop containing nucleotide triphosphate hydrolases"/>
    <property type="match status" value="2"/>
</dbReference>
<feature type="region of interest" description="Disordered" evidence="10">
    <location>
        <begin position="630"/>
        <end position="660"/>
    </location>
</feature>
<dbReference type="RefSeq" id="WP_246127230.1">
    <property type="nucleotide sequence ID" value="NZ_BIFH01000041.1"/>
</dbReference>
<comment type="similarity">
    <text evidence="2">Belongs to the ABC transporter superfamily.</text>
</comment>
<keyword evidence="5" id="KW-0997">Cell inner membrane</keyword>
<evidence type="ECO:0000256" key="3">
    <source>
        <dbReference type="ARBA" id="ARBA00022448"/>
    </source>
</evidence>
<dbReference type="GO" id="GO:0015833">
    <property type="term" value="P:peptide transport"/>
    <property type="evidence" value="ECO:0007669"/>
    <property type="project" value="InterPro"/>
</dbReference>
<organism evidence="12 13">
    <name type="scientific">Embleya hyalina</name>
    <dbReference type="NCBI Taxonomy" id="516124"/>
    <lineage>
        <taxon>Bacteria</taxon>
        <taxon>Bacillati</taxon>
        <taxon>Actinomycetota</taxon>
        <taxon>Actinomycetes</taxon>
        <taxon>Kitasatosporales</taxon>
        <taxon>Streptomycetaceae</taxon>
        <taxon>Embleya</taxon>
    </lineage>
</organism>
<dbReference type="NCBIfam" id="NF007739">
    <property type="entry name" value="PRK10419.1"/>
    <property type="match status" value="2"/>
</dbReference>
<proteinExistence type="inferred from homology"/>